<dbReference type="PANTHER" id="PTHR12217">
    <property type="entry name" value="EUKARYOTIC TRANSLATION INITIATION FACTOR 2D"/>
    <property type="match status" value="1"/>
</dbReference>
<dbReference type="SUPFAM" id="SSF55159">
    <property type="entry name" value="eIF1-like"/>
    <property type="match status" value="1"/>
</dbReference>
<evidence type="ECO:0000256" key="1">
    <source>
        <dbReference type="ARBA" id="ARBA00010359"/>
    </source>
</evidence>
<dbReference type="Gene3D" id="3.30.780.10">
    <property type="entry name" value="SUI1-like domain"/>
    <property type="match status" value="1"/>
</dbReference>
<dbReference type="InterPro" id="IPR036877">
    <property type="entry name" value="SUI1_dom_sf"/>
</dbReference>
<keyword evidence="5" id="KW-1185">Reference proteome</keyword>
<dbReference type="InterPro" id="IPR001950">
    <property type="entry name" value="SUI1"/>
</dbReference>
<gene>
    <name evidence="4" type="ORF">FWILDA_LOCUS6286</name>
</gene>
<evidence type="ECO:0000313" key="4">
    <source>
        <dbReference type="EMBL" id="CAI2173834.1"/>
    </source>
</evidence>
<dbReference type="InterPro" id="IPR041366">
    <property type="entry name" value="Pre-PUA"/>
</dbReference>
<dbReference type="InterPro" id="IPR048248">
    <property type="entry name" value="PUA_eIF2d-like"/>
</dbReference>
<dbReference type="InterPro" id="IPR015947">
    <property type="entry name" value="PUA-like_sf"/>
</dbReference>
<reference evidence="4" key="1">
    <citation type="submission" date="2022-08" db="EMBL/GenBank/DDBJ databases">
        <authorList>
            <person name="Kallberg Y."/>
            <person name="Tangrot J."/>
            <person name="Rosling A."/>
        </authorList>
    </citation>
    <scope>NUCLEOTIDE SEQUENCE</scope>
    <source>
        <strain evidence="4">Wild A</strain>
    </source>
</reference>
<dbReference type="InterPro" id="IPR036885">
    <property type="entry name" value="SWIB_MDM2_dom_sf"/>
</dbReference>
<feature type="domain" description="DM2" evidence="3">
    <location>
        <begin position="375"/>
        <end position="460"/>
    </location>
</feature>
<dbReference type="Proteomes" id="UP001153678">
    <property type="component" value="Unassembled WGS sequence"/>
</dbReference>
<dbReference type="PROSITE" id="PS50890">
    <property type="entry name" value="PUA"/>
    <property type="match status" value="1"/>
</dbReference>
<dbReference type="CDD" id="cd11608">
    <property type="entry name" value="eIF2D_C"/>
    <property type="match status" value="1"/>
</dbReference>
<comment type="caution">
    <text evidence="4">The sequence shown here is derived from an EMBL/GenBank/DDBJ whole genome shotgun (WGS) entry which is preliminary data.</text>
</comment>
<feature type="domain" description="SUI1" evidence="2">
    <location>
        <begin position="485"/>
        <end position="561"/>
    </location>
</feature>
<dbReference type="Pfam" id="PF25304">
    <property type="entry name" value="WHD_eIF2D"/>
    <property type="match status" value="1"/>
</dbReference>
<dbReference type="InterPro" id="IPR057429">
    <property type="entry name" value="WH_eIF2D"/>
</dbReference>
<sequence length="576" mass="65188">MFKKPTSNIKNFSLLRSSDRRKFKEEILKKFPSLDSSLHILTESTIDTTETPINSFIVPEHIQSAKFVSNAGTHGVIYITNEKQPIWIRIDKDKKDFLIPSVYTLWKFSDLLPKIPTFTPVISILTGGANFMIPGIAFPSEGLPEVNEGELVSIVIRDLNIPMAVGTMNISTKLLKPGSTRKGVAVNILHVFGDYLWSMGDQSSPPELSNVKLCQEETVEADASESKVAEITEDIDENIENLHKELSISEVDRLLEASFYQALLEKLTPNTPLPMSTSQFYSAYILPCRPVDTDNEVDIKKSSYKKVSKFLKAMEKKGVIKIKESNQDLVLYHVNWKHESLDAFRPHKTIESATNEVEAQASTSVLESMQIQVKEVFKPKGAVVDLFKAQGQNINENTTYEYIEIKTIILDYLKSHNLSDKQNRRLVIPDEQIREALVTKSGERIPDKWTRDDLVHQIQLKMEPFHYVIFPDHDPELRKGAPKCIQISELKRVGNKVVTTICGLEVYRINPNELIEPLKKLCASSVAVNPTPQSLPKKPLMEVMIQGPQIKQVKNYLINTKGCPEKYIEVKSKGKK</sequence>
<protein>
    <submittedName>
        <fullName evidence="4">17741_t:CDS:1</fullName>
    </submittedName>
</protein>
<dbReference type="GO" id="GO:0003743">
    <property type="term" value="F:translation initiation factor activity"/>
    <property type="evidence" value="ECO:0007669"/>
    <property type="project" value="InterPro"/>
</dbReference>
<dbReference type="InterPro" id="IPR039757">
    <property type="entry name" value="EIF2D"/>
</dbReference>
<evidence type="ECO:0000313" key="5">
    <source>
        <dbReference type="Proteomes" id="UP001153678"/>
    </source>
</evidence>
<dbReference type="CDD" id="cd21156">
    <property type="entry name" value="PUA_eIF2d-like"/>
    <property type="match status" value="1"/>
</dbReference>
<organism evidence="4 5">
    <name type="scientific">Funneliformis geosporum</name>
    <dbReference type="NCBI Taxonomy" id="1117311"/>
    <lineage>
        <taxon>Eukaryota</taxon>
        <taxon>Fungi</taxon>
        <taxon>Fungi incertae sedis</taxon>
        <taxon>Mucoromycota</taxon>
        <taxon>Glomeromycotina</taxon>
        <taxon>Glomeromycetes</taxon>
        <taxon>Glomerales</taxon>
        <taxon>Glomeraceae</taxon>
        <taxon>Funneliformis</taxon>
    </lineage>
</organism>
<dbReference type="Pfam" id="PF26291">
    <property type="entry name" value="SWIB_eIF2D"/>
    <property type="match status" value="1"/>
</dbReference>
<name>A0A9W4SLV2_9GLOM</name>
<dbReference type="SUPFAM" id="SSF47592">
    <property type="entry name" value="SWIB/MDM2 domain"/>
    <property type="match status" value="1"/>
</dbReference>
<dbReference type="PANTHER" id="PTHR12217:SF4">
    <property type="entry name" value="EUKARYOTIC TRANSLATION INITIATION FACTOR 2D"/>
    <property type="match status" value="1"/>
</dbReference>
<dbReference type="GO" id="GO:0001731">
    <property type="term" value="P:formation of translation preinitiation complex"/>
    <property type="evidence" value="ECO:0007669"/>
    <property type="project" value="InterPro"/>
</dbReference>
<dbReference type="Pfam" id="PF01253">
    <property type="entry name" value="SUI1"/>
    <property type="match status" value="1"/>
</dbReference>
<evidence type="ECO:0000259" key="3">
    <source>
        <dbReference type="PROSITE" id="PS51925"/>
    </source>
</evidence>
<proteinExistence type="inferred from homology"/>
<dbReference type="PROSITE" id="PS50296">
    <property type="entry name" value="SUI1"/>
    <property type="match status" value="1"/>
</dbReference>
<dbReference type="InterPro" id="IPR039759">
    <property type="entry name" value="eIF2D_SUI1"/>
</dbReference>
<dbReference type="PROSITE" id="PS51925">
    <property type="entry name" value="SWIB_MDM2"/>
    <property type="match status" value="1"/>
</dbReference>
<dbReference type="SUPFAM" id="SSF88697">
    <property type="entry name" value="PUA domain-like"/>
    <property type="match status" value="1"/>
</dbReference>
<accession>A0A9W4SLV2</accession>
<dbReference type="AlphaFoldDB" id="A0A9W4SLV2"/>
<dbReference type="InterPro" id="IPR058886">
    <property type="entry name" value="SWIB_eIF2D"/>
</dbReference>
<dbReference type="FunFam" id="3.30.780.10:FF:000008">
    <property type="entry name" value="eukaryotic translation initiation factor 2D"/>
    <property type="match status" value="1"/>
</dbReference>
<dbReference type="OrthoDB" id="199771at2759"/>
<dbReference type="Gene3D" id="3.10.400.20">
    <property type="match status" value="1"/>
</dbReference>
<evidence type="ECO:0000259" key="2">
    <source>
        <dbReference type="PROSITE" id="PS50296"/>
    </source>
</evidence>
<comment type="similarity">
    <text evidence="1">Belongs to the eIF2D family.</text>
</comment>
<dbReference type="Pfam" id="PF26292">
    <property type="entry name" value="PUA_elF2D"/>
    <property type="match status" value="1"/>
</dbReference>
<dbReference type="Pfam" id="PF17832">
    <property type="entry name" value="Pre-PUA"/>
    <property type="match status" value="1"/>
</dbReference>
<dbReference type="EMBL" id="CAMKVN010001122">
    <property type="protein sequence ID" value="CAI2173834.1"/>
    <property type="molecule type" value="Genomic_DNA"/>
</dbReference>
<dbReference type="InterPro" id="IPR003121">
    <property type="entry name" value="SWIB_MDM2_domain"/>
</dbReference>